<dbReference type="AlphaFoldDB" id="A0A6F8TA85"/>
<evidence type="ECO:0000259" key="3">
    <source>
        <dbReference type="PROSITE" id="PS51352"/>
    </source>
</evidence>
<gene>
    <name evidence="4" type="ORF">TUM19329_36190</name>
</gene>
<organism evidence="4 5">
    <name type="scientific">Legionella antarctica</name>
    <dbReference type="NCBI Taxonomy" id="2708020"/>
    <lineage>
        <taxon>Bacteria</taxon>
        <taxon>Pseudomonadati</taxon>
        <taxon>Pseudomonadota</taxon>
        <taxon>Gammaproteobacteria</taxon>
        <taxon>Legionellales</taxon>
        <taxon>Legionellaceae</taxon>
        <taxon>Legionella</taxon>
    </lineage>
</organism>
<reference evidence="4" key="1">
    <citation type="journal article" date="2020" name="Microbiol. Resour. Announc.">
        <title>Complete Genome Sequence of Novel Psychrotolerant Legionella Strain TUM19329, Isolated from Antarctic Lake Sediment.</title>
        <authorList>
            <person name="Shimada S."/>
            <person name="Nakai R."/>
            <person name="Aoki K."/>
            <person name="Shimoeda N."/>
            <person name="Ohno G."/>
            <person name="Miyazaki Y."/>
            <person name="Kudoh S."/>
            <person name="Imura S."/>
            <person name="Watanabe K."/>
            <person name="Ishii Y."/>
            <person name="Tateda K."/>
        </authorList>
    </citation>
    <scope>NUCLEOTIDE SEQUENCE [LARGE SCALE GENOMIC DNA]</scope>
    <source>
        <strain evidence="4">TUM19329</strain>
        <plasmid evidence="4">pTUM19329-1</plasmid>
    </source>
</reference>
<geneLocation type="plasmid" evidence="4 5">
    <name>pTUM19329-1</name>
</geneLocation>
<keyword evidence="4" id="KW-0614">Plasmid</keyword>
<dbReference type="GO" id="GO:0015036">
    <property type="term" value="F:disulfide oxidoreductase activity"/>
    <property type="evidence" value="ECO:0007669"/>
    <property type="project" value="UniProtKB-ARBA"/>
</dbReference>
<keyword evidence="2" id="KW-0732">Signal</keyword>
<dbReference type="KEGG" id="lant:TUM19329_36190"/>
<evidence type="ECO:0000256" key="2">
    <source>
        <dbReference type="SAM" id="SignalP"/>
    </source>
</evidence>
<name>A0A6F8TA85_9GAMM</name>
<dbReference type="PROSITE" id="PS51352">
    <property type="entry name" value="THIOREDOXIN_2"/>
    <property type="match status" value="1"/>
</dbReference>
<sequence length="160" mass="18294">MMRRTMLLLLLILTQAAYANVAVDELNALLTPKATAQKQDPEIKDLSDNYYFVFIYRATCPHCHNFAPILNDFSETFHIKVRAYSLDNAPLDGFEASPLTPDLFQTFYVGGGYKPTVPALFLVNRHTLEAYAVLFGEASPYQLARRIHELKQHIEEKFHD</sequence>
<dbReference type="InterPro" id="IPR036249">
    <property type="entry name" value="Thioredoxin-like_sf"/>
</dbReference>
<accession>A0A6F8TA85</accession>
<feature type="signal peptide" evidence="2">
    <location>
        <begin position="1"/>
        <end position="19"/>
    </location>
</feature>
<protein>
    <recommendedName>
        <fullName evidence="3">Thioredoxin domain-containing protein</fullName>
    </recommendedName>
</protein>
<keyword evidence="1" id="KW-0676">Redox-active center</keyword>
<dbReference type="InterPro" id="IPR039555">
    <property type="entry name" value="TraF/TrbB"/>
</dbReference>
<dbReference type="Proteomes" id="UP000502894">
    <property type="component" value="Plasmid pTUM19329-1"/>
</dbReference>
<dbReference type="InterPro" id="IPR017937">
    <property type="entry name" value="Thioredoxin_CS"/>
</dbReference>
<dbReference type="InterPro" id="IPR014109">
    <property type="entry name" value="Thiol-disulphide_isomerase_rbB"/>
</dbReference>
<dbReference type="NCBIfam" id="TIGR02738">
    <property type="entry name" value="TrbB"/>
    <property type="match status" value="1"/>
</dbReference>
<dbReference type="RefSeq" id="WP_173238641.1">
    <property type="nucleotide sequence ID" value="NZ_AP022840.1"/>
</dbReference>
<proteinExistence type="predicted"/>
<keyword evidence="5" id="KW-1185">Reference proteome</keyword>
<evidence type="ECO:0000256" key="1">
    <source>
        <dbReference type="ARBA" id="ARBA00023284"/>
    </source>
</evidence>
<dbReference type="SUPFAM" id="SSF52833">
    <property type="entry name" value="Thioredoxin-like"/>
    <property type="match status" value="1"/>
</dbReference>
<dbReference type="Pfam" id="PF13728">
    <property type="entry name" value="TraF"/>
    <property type="match status" value="1"/>
</dbReference>
<feature type="chain" id="PRO_5026159537" description="Thioredoxin domain-containing protein" evidence="2">
    <location>
        <begin position="20"/>
        <end position="160"/>
    </location>
</feature>
<feature type="domain" description="Thioredoxin" evidence="3">
    <location>
        <begin position="25"/>
        <end position="152"/>
    </location>
</feature>
<evidence type="ECO:0000313" key="5">
    <source>
        <dbReference type="Proteomes" id="UP000502894"/>
    </source>
</evidence>
<dbReference type="PROSITE" id="PS00194">
    <property type="entry name" value="THIOREDOXIN_1"/>
    <property type="match status" value="1"/>
</dbReference>
<dbReference type="InterPro" id="IPR013766">
    <property type="entry name" value="Thioredoxin_domain"/>
</dbReference>
<evidence type="ECO:0000313" key="4">
    <source>
        <dbReference type="EMBL" id="BCA97258.1"/>
    </source>
</evidence>
<dbReference type="EMBL" id="AP022840">
    <property type="protein sequence ID" value="BCA97258.1"/>
    <property type="molecule type" value="Genomic_DNA"/>
</dbReference>
<dbReference type="Gene3D" id="3.40.30.10">
    <property type="entry name" value="Glutaredoxin"/>
    <property type="match status" value="1"/>
</dbReference>